<keyword evidence="4" id="KW-1185">Reference proteome</keyword>
<dbReference type="InterPro" id="IPR031348">
    <property type="entry name" value="PigL_N"/>
</dbReference>
<feature type="compositionally biased region" description="Polar residues" evidence="1">
    <location>
        <begin position="560"/>
        <end position="586"/>
    </location>
</feature>
<evidence type="ECO:0000259" key="2">
    <source>
        <dbReference type="Pfam" id="PF17111"/>
    </source>
</evidence>
<feature type="compositionally biased region" description="Low complexity" evidence="1">
    <location>
        <begin position="288"/>
        <end position="302"/>
    </location>
</feature>
<evidence type="ECO:0000313" key="4">
    <source>
        <dbReference type="Proteomes" id="UP000016922"/>
    </source>
</evidence>
<feature type="compositionally biased region" description="Basic and acidic residues" evidence="1">
    <location>
        <begin position="269"/>
        <end position="286"/>
    </location>
</feature>
<sequence>MSFGVSIGDGILLAQLAFRTIQAAKQAGGEHDELAREVQSLYTVLDRLRTEISNPRSPINRANDDKREELESHAKGCKALLKTMESALKRYNRMGPEERRGRRWWHKIRFGGKTPEFHEIRVKLSTYTSAITMSLNMCSLESIGHIEAILQRVEASSTESGREIRDMRRSLHWVTAKMSAVREEGTGSVWTSYTNDDKTFWRTMRREMVKNGCTSSVLHTNRSLIKDYLEELGNRGVFDDEQVDDGQSSLLSEGQTEQDDNSSSADYDSDIRGMKSLDHSEPHGKPGESASLETEILTESTTPNPAATNLKASISNPSLEDVDETPDEINSDDPDINTILSPPIHSQVATFPSETVNTAVNEQGLPSCGVLLGARSKTSRQKYHFPYMEDCIDESFHTCLISSTESESFWLDPIIGVVEDEAKSGKYRSADIQKTTSSSRKAHSAASKNYRKASINPASIQQLEDHSPAADKDHLYCSCFHDQLRMRRKNPGLYKSKKGPGIEETSTSSLAGTCLSVQAEKGKRSLTEFDYLHPNALTASKDFITAEQLKIQHRADRRLSVNSGDSAQSDGSDNTEITVRTQSSSPIHIPQYSVDTHSGYGSSNIHKDETSSESSSEWGTRSNAYSLYSLFNNATRPGSIKGTPGIAPDTAHNMTKRNQAYCSSEGINLKIFEPFDMSVPLGSRYSRLAGRQKTHSDRCTSDMCTLYARFESSDAEASGIHDSEGSEEISTDDHNRNGFSTSDCDESSACDDPMASHRGDPVYERFSQSTANNFTQWRPEQLRWIFYHQYRDFKKYKRLRESFEVLPTAIRNSYILNRPIPSKKPTIRAYETRNPAATLKDLKHWQIPASYYHSLWHPRRVPLYLDGNVIDGISFAIWIEGWAVAQYRHNSHQTKTVQKFGKIVRNLGQALSDINNASYAEKKDLPRNLYDEGSEILWKQLEDVLGCIMTDARTYSPWSSRNSKLEAKFLFHLWLNLAIQPGTLLIDPAHSSELFDFQQNSQDWLRRVGLHPAFDSLWDTFTPNIQTEVDTGVKKPLYDRPIYHEVSY</sequence>
<feature type="region of interest" description="Disordered" evidence="1">
    <location>
        <begin position="425"/>
        <end position="451"/>
    </location>
</feature>
<name>S3E406_GLAL2</name>
<dbReference type="KEGG" id="glz:GLAREA_06190"/>
<dbReference type="OrthoDB" id="7464126at2759"/>
<dbReference type="HOGENOM" id="CLU_291349_0_0_1"/>
<reference evidence="3 4" key="1">
    <citation type="journal article" date="2013" name="BMC Genomics">
        <title>Genomics-driven discovery of the pneumocandin biosynthetic gene cluster in the fungus Glarea lozoyensis.</title>
        <authorList>
            <person name="Chen L."/>
            <person name="Yue Q."/>
            <person name="Zhang X."/>
            <person name="Xiang M."/>
            <person name="Wang C."/>
            <person name="Li S."/>
            <person name="Che Y."/>
            <person name="Ortiz-Lopez F.J."/>
            <person name="Bills G.F."/>
            <person name="Liu X."/>
            <person name="An Z."/>
        </authorList>
    </citation>
    <scope>NUCLEOTIDE SEQUENCE [LARGE SCALE GENOMIC DNA]</scope>
    <source>
        <strain evidence="4">ATCC 20868 / MF5171</strain>
    </source>
</reference>
<feature type="domain" description="Azaphilone pigments biosynthesis cluster protein L N-terminal" evidence="2">
    <location>
        <begin position="19"/>
        <end position="182"/>
    </location>
</feature>
<evidence type="ECO:0000256" key="1">
    <source>
        <dbReference type="SAM" id="MobiDB-lite"/>
    </source>
</evidence>
<evidence type="ECO:0000313" key="3">
    <source>
        <dbReference type="EMBL" id="EPE33178.1"/>
    </source>
</evidence>
<feature type="compositionally biased region" description="Polar residues" evidence="1">
    <location>
        <begin position="245"/>
        <end position="255"/>
    </location>
</feature>
<feature type="compositionally biased region" description="Low complexity" evidence="1">
    <location>
        <begin position="434"/>
        <end position="448"/>
    </location>
</feature>
<dbReference type="Pfam" id="PF17111">
    <property type="entry name" value="PigL_N"/>
    <property type="match status" value="1"/>
</dbReference>
<feature type="compositionally biased region" description="Acidic residues" evidence="1">
    <location>
        <begin position="320"/>
        <end position="335"/>
    </location>
</feature>
<proteinExistence type="predicted"/>
<accession>S3E406</accession>
<feature type="region of interest" description="Disordered" evidence="1">
    <location>
        <begin position="717"/>
        <end position="755"/>
    </location>
</feature>
<feature type="region of interest" description="Disordered" evidence="1">
    <location>
        <begin position="239"/>
        <end position="337"/>
    </location>
</feature>
<protein>
    <recommendedName>
        <fullName evidence="2">Azaphilone pigments biosynthesis cluster protein L N-terminal domain-containing protein</fullName>
    </recommendedName>
</protein>
<dbReference type="RefSeq" id="XP_008079795.1">
    <property type="nucleotide sequence ID" value="XM_008081604.1"/>
</dbReference>
<dbReference type="AlphaFoldDB" id="S3E406"/>
<dbReference type="EMBL" id="KE145358">
    <property type="protein sequence ID" value="EPE33178.1"/>
    <property type="molecule type" value="Genomic_DNA"/>
</dbReference>
<dbReference type="GeneID" id="19465244"/>
<dbReference type="eggNOG" id="ENOG502S9NK">
    <property type="taxonomic scope" value="Eukaryota"/>
</dbReference>
<organism evidence="3 4">
    <name type="scientific">Glarea lozoyensis (strain ATCC 20868 / MF5171)</name>
    <dbReference type="NCBI Taxonomy" id="1116229"/>
    <lineage>
        <taxon>Eukaryota</taxon>
        <taxon>Fungi</taxon>
        <taxon>Dikarya</taxon>
        <taxon>Ascomycota</taxon>
        <taxon>Pezizomycotina</taxon>
        <taxon>Leotiomycetes</taxon>
        <taxon>Helotiales</taxon>
        <taxon>Helotiaceae</taxon>
        <taxon>Glarea</taxon>
    </lineage>
</organism>
<feature type="compositionally biased region" description="Polar residues" evidence="1">
    <location>
        <begin position="593"/>
        <end position="604"/>
    </location>
</feature>
<gene>
    <name evidence="3" type="ORF">GLAREA_06190</name>
</gene>
<feature type="compositionally biased region" description="Polar residues" evidence="1">
    <location>
        <begin position="303"/>
        <end position="318"/>
    </location>
</feature>
<feature type="region of interest" description="Disordered" evidence="1">
    <location>
        <begin position="556"/>
        <end position="619"/>
    </location>
</feature>
<dbReference type="Proteomes" id="UP000016922">
    <property type="component" value="Unassembled WGS sequence"/>
</dbReference>